<evidence type="ECO:0000256" key="3">
    <source>
        <dbReference type="ARBA" id="ARBA00009188"/>
    </source>
</evidence>
<keyword evidence="13" id="KW-1185">Reference proteome</keyword>
<evidence type="ECO:0000256" key="8">
    <source>
        <dbReference type="ARBA" id="ARBA00023136"/>
    </source>
</evidence>
<evidence type="ECO:0000256" key="11">
    <source>
        <dbReference type="RuleBase" id="RU363010"/>
    </source>
</evidence>
<proteinExistence type="inferred from homology"/>
<keyword evidence="7 11" id="KW-0496">Mitochondrion</keyword>
<dbReference type="OrthoDB" id="4037694at2759"/>
<keyword evidence="8" id="KW-0472">Membrane</keyword>
<dbReference type="GO" id="GO:0042407">
    <property type="term" value="P:cristae formation"/>
    <property type="evidence" value="ECO:0007669"/>
    <property type="project" value="InterPro"/>
</dbReference>
<reference evidence="12 13" key="1">
    <citation type="submission" date="2015-09" db="EMBL/GenBank/DDBJ databases">
        <title>Host preference determinants of Valsa canker pathogens revealed by comparative genomics.</title>
        <authorList>
            <person name="Yin Z."/>
            <person name="Huang L."/>
        </authorList>
    </citation>
    <scope>NUCLEOTIDE SEQUENCE [LARGE SCALE GENOMIC DNA]</scope>
    <source>
        <strain evidence="12 13">03-1</strain>
    </source>
</reference>
<evidence type="ECO:0000256" key="1">
    <source>
        <dbReference type="ARBA" id="ARBA00002689"/>
    </source>
</evidence>
<dbReference type="GO" id="GO:0061617">
    <property type="term" value="C:MICOS complex"/>
    <property type="evidence" value="ECO:0007669"/>
    <property type="project" value="UniProtKB-UniRule"/>
</dbReference>
<gene>
    <name evidence="12" type="ORF">VMCG_07877</name>
</gene>
<evidence type="ECO:0000256" key="9">
    <source>
        <dbReference type="ARBA" id="ARBA00032159"/>
    </source>
</evidence>
<name>A0A423W0I6_9PEZI</name>
<dbReference type="Proteomes" id="UP000283895">
    <property type="component" value="Unassembled WGS sequence"/>
</dbReference>
<dbReference type="EMBL" id="LKEA01000031">
    <property type="protein sequence ID" value="ROV96836.1"/>
    <property type="molecule type" value="Genomic_DNA"/>
</dbReference>
<keyword evidence="6" id="KW-1133">Transmembrane helix</keyword>
<keyword evidence="5" id="KW-0812">Transmembrane</keyword>
<sequence length="278" mass="30231">MGFTTGFDPSQTGGVTLVLGLSYLTLQSHRRTRELQAETLRANAYILNSLSYIPATAPAPRTIAEELALLEQQQELLARADRQHRAAALARGGSFVERAKDRWNSEVEGAVRWAATKDWTAAREDAEVAAARVWARATGGAEPPARTAERARVLVAERAAAAGEAARGAAAQASARTGEVAHEGAAGAREAATSIWERGFRKGREAVGRAKEVVVRAEQKVQDKVVEVSRASEASGVERVLQQRYERRDGVLSKSVEEMLEERYKPMVEQDNSNLRGL</sequence>
<comment type="subcellular location">
    <subcellularLocation>
        <location evidence="2">Membrane</location>
    </subcellularLocation>
    <subcellularLocation>
        <location evidence="11">Mitochondrion inner membrane</location>
        <topology evidence="11">Single-pass membrane protein</topology>
    </subcellularLocation>
</comment>
<dbReference type="InterPro" id="IPR031463">
    <property type="entry name" value="Mic12"/>
</dbReference>
<evidence type="ECO:0000256" key="4">
    <source>
        <dbReference type="ARBA" id="ARBA00018170"/>
    </source>
</evidence>
<evidence type="ECO:0000256" key="2">
    <source>
        <dbReference type="ARBA" id="ARBA00004370"/>
    </source>
</evidence>
<comment type="caution">
    <text evidence="12">The sequence shown here is derived from an EMBL/GenBank/DDBJ whole genome shotgun (WGS) entry which is preliminary data.</text>
</comment>
<comment type="similarity">
    <text evidence="3 11">Belongs to the MICOS complex subunit Mic12 family.</text>
</comment>
<evidence type="ECO:0000256" key="5">
    <source>
        <dbReference type="ARBA" id="ARBA00022692"/>
    </source>
</evidence>
<comment type="subunit">
    <text evidence="11">Component of the mitochondrial contact site and cristae organizing system (MICOS) complex.</text>
</comment>
<dbReference type="AlphaFoldDB" id="A0A423W0I6"/>
<evidence type="ECO:0000256" key="6">
    <source>
        <dbReference type="ARBA" id="ARBA00022989"/>
    </source>
</evidence>
<organism evidence="12 13">
    <name type="scientific">Cytospora schulzeri</name>
    <dbReference type="NCBI Taxonomy" id="448051"/>
    <lineage>
        <taxon>Eukaryota</taxon>
        <taxon>Fungi</taxon>
        <taxon>Dikarya</taxon>
        <taxon>Ascomycota</taxon>
        <taxon>Pezizomycotina</taxon>
        <taxon>Sordariomycetes</taxon>
        <taxon>Sordariomycetidae</taxon>
        <taxon>Diaporthales</taxon>
        <taxon>Cytosporaceae</taxon>
        <taxon>Cytospora</taxon>
    </lineage>
</organism>
<evidence type="ECO:0000256" key="7">
    <source>
        <dbReference type="ARBA" id="ARBA00023128"/>
    </source>
</evidence>
<evidence type="ECO:0000256" key="10">
    <source>
        <dbReference type="ARBA" id="ARBA00032985"/>
    </source>
</evidence>
<dbReference type="GO" id="GO:0044284">
    <property type="term" value="C:mitochondrial crista junction"/>
    <property type="evidence" value="ECO:0007669"/>
    <property type="project" value="InterPro"/>
</dbReference>
<protein>
    <recommendedName>
        <fullName evidence="4 11">MICOS complex subunit MIC12</fullName>
    </recommendedName>
    <alternativeName>
        <fullName evidence="10 11">Altered inheritance of mitochondria protein 5, mitochondrial</fullName>
    </alternativeName>
    <alternativeName>
        <fullName evidence="9 11">Found in mitochondrial proteome protein 51</fullName>
    </alternativeName>
</protein>
<dbReference type="Pfam" id="PF17050">
    <property type="entry name" value="AIM5"/>
    <property type="match status" value="1"/>
</dbReference>
<comment type="function">
    <text evidence="1 11">Component of the MICOS complex, a large protein complex of the mitochondrial inner membrane that plays crucial roles in the maintenance of crista junctions, inner membrane architecture, and formation of contact sites to the outer membrane.</text>
</comment>
<keyword evidence="11" id="KW-0999">Mitochondrion inner membrane</keyword>
<accession>A0A423W0I6</accession>
<evidence type="ECO:0000313" key="12">
    <source>
        <dbReference type="EMBL" id="ROV96836.1"/>
    </source>
</evidence>
<evidence type="ECO:0000313" key="13">
    <source>
        <dbReference type="Proteomes" id="UP000283895"/>
    </source>
</evidence>